<name>A0ABT9MSH2_9ACTN</name>
<keyword evidence="1" id="KW-1133">Transmembrane helix</keyword>
<evidence type="ECO:0000256" key="1">
    <source>
        <dbReference type="SAM" id="Phobius"/>
    </source>
</evidence>
<evidence type="ECO:0000313" key="2">
    <source>
        <dbReference type="EMBL" id="MDP9794394.1"/>
    </source>
</evidence>
<evidence type="ECO:0008006" key="4">
    <source>
        <dbReference type="Google" id="ProtNLM"/>
    </source>
</evidence>
<accession>A0ABT9MSH2</accession>
<keyword evidence="1" id="KW-0812">Transmembrane</keyword>
<feature type="transmembrane region" description="Helical" evidence="1">
    <location>
        <begin position="6"/>
        <end position="36"/>
    </location>
</feature>
<proteinExistence type="predicted"/>
<protein>
    <recommendedName>
        <fullName evidence="4">Secreted protein</fullName>
    </recommendedName>
</protein>
<keyword evidence="1" id="KW-0472">Membrane</keyword>
<gene>
    <name evidence="2" type="ORF">J2S43_002906</name>
</gene>
<keyword evidence="3" id="KW-1185">Reference proteome</keyword>
<dbReference type="Proteomes" id="UP001240984">
    <property type="component" value="Unassembled WGS sequence"/>
</dbReference>
<reference evidence="2 3" key="1">
    <citation type="submission" date="2023-07" db="EMBL/GenBank/DDBJ databases">
        <title>Sequencing the genomes of 1000 actinobacteria strains.</title>
        <authorList>
            <person name="Klenk H.-P."/>
        </authorList>
    </citation>
    <scope>NUCLEOTIDE SEQUENCE [LARGE SCALE GENOMIC DNA]</scope>
    <source>
        <strain evidence="2 3">DSM 44710</strain>
    </source>
</reference>
<dbReference type="RefSeq" id="WP_306829541.1">
    <property type="nucleotide sequence ID" value="NZ_JAUSRA010000001.1"/>
</dbReference>
<dbReference type="EMBL" id="JAUSRA010000001">
    <property type="protein sequence ID" value="MDP9794394.1"/>
    <property type="molecule type" value="Genomic_DNA"/>
</dbReference>
<comment type="caution">
    <text evidence="2">The sequence shown here is derived from an EMBL/GenBank/DDBJ whole genome shotgun (WGS) entry which is preliminary data.</text>
</comment>
<organism evidence="2 3">
    <name type="scientific">Catenuloplanes nepalensis</name>
    <dbReference type="NCBI Taxonomy" id="587533"/>
    <lineage>
        <taxon>Bacteria</taxon>
        <taxon>Bacillati</taxon>
        <taxon>Actinomycetota</taxon>
        <taxon>Actinomycetes</taxon>
        <taxon>Micromonosporales</taxon>
        <taxon>Micromonosporaceae</taxon>
        <taxon>Catenuloplanes</taxon>
    </lineage>
</organism>
<sequence length="78" mass="8789">MATFVAFIVVAVVVVFFLVVELAAATLPLLIVVTLVPPGERRELAEVLAAVDHGRRLRLWPALRAAVRARRWRDDRWS</sequence>
<evidence type="ECO:0000313" key="3">
    <source>
        <dbReference type="Proteomes" id="UP001240984"/>
    </source>
</evidence>